<proteinExistence type="predicted"/>
<comment type="caution">
    <text evidence="1">The sequence shown here is derived from an EMBL/GenBank/DDBJ whole genome shotgun (WGS) entry which is preliminary data.</text>
</comment>
<keyword evidence="2" id="KW-1185">Reference proteome</keyword>
<sequence>MKMKIEKKVGLIVLGSLIVQIAVLTFLDKYYLVDNYKFQVTYLDNSALKENKELQNKLESKDHNYIIYHNEKIIKLVNKKSNETNYISLEEGNRLQDIKWSEDNKQVLITEQSNNNKQLKRYSYDIDKGIKKEIK</sequence>
<reference evidence="1" key="1">
    <citation type="journal article" date="2025" name="Int. J. Syst. Evol. Microbiol.">
        <title>Inconstantimicrobium mannanitabidum sp. nov., a novel member of the family Clostridiaceae isolated from anoxic soil under the treatment of reductive soil disinfestation.</title>
        <authorList>
            <person name="Ueki A."/>
            <person name="Tonouchi A."/>
            <person name="Honma S."/>
            <person name="Kaku N."/>
            <person name="Ueki K."/>
        </authorList>
    </citation>
    <scope>NUCLEOTIDE SEQUENCE</scope>
    <source>
        <strain evidence="1">TW13</strain>
    </source>
</reference>
<evidence type="ECO:0000313" key="2">
    <source>
        <dbReference type="Proteomes" id="UP001058074"/>
    </source>
</evidence>
<evidence type="ECO:0000313" key="1">
    <source>
        <dbReference type="EMBL" id="GKX68332.1"/>
    </source>
</evidence>
<gene>
    <name evidence="1" type="ORF">rsdtw13_35900</name>
</gene>
<dbReference type="EMBL" id="BROD01000001">
    <property type="protein sequence ID" value="GKX68332.1"/>
    <property type="molecule type" value="Genomic_DNA"/>
</dbReference>
<dbReference type="Proteomes" id="UP001058074">
    <property type="component" value="Unassembled WGS sequence"/>
</dbReference>
<protein>
    <submittedName>
        <fullName evidence="1">Uncharacterized protein</fullName>
    </submittedName>
</protein>
<name>A0ACB5RGY3_9CLOT</name>
<organism evidence="1 2">
    <name type="scientific">Inconstantimicrobium mannanitabidum</name>
    <dbReference type="NCBI Taxonomy" id="1604901"/>
    <lineage>
        <taxon>Bacteria</taxon>
        <taxon>Bacillati</taxon>
        <taxon>Bacillota</taxon>
        <taxon>Clostridia</taxon>
        <taxon>Eubacteriales</taxon>
        <taxon>Clostridiaceae</taxon>
        <taxon>Inconstantimicrobium</taxon>
    </lineage>
</organism>
<accession>A0ACB5RGY3</accession>